<evidence type="ECO:0000256" key="2">
    <source>
        <dbReference type="SAM" id="Phobius"/>
    </source>
</evidence>
<sequence>MSSTVLDKFKRKWYNKNVEPISLTPVAGSNTTNNSNTTTGSTNANSNAGTNNNTSTERNQSNSTAVSLFNKFHPQIYTAICTSIIVFGILGIISVLFCPTCQPQVQPSPQSIPDEFDDSDVIPPVQVEPNQISPFMSICLLGYTASILLSIIIFGIEFIRKHGWKKYSYIMFDEDGQYLFISILFLLSGKSAVFVLLLILSAIVRLLPNLAIITNNHPKIIEIQQKIYSYDLGDKFARFELFLLFNEVLSFSILRMIVVINFICHRYLVFAQLRNYIMTINHVIDQYVPGMLRNVYTKACYYLNQYVTSLSQRKLQVEQGQ</sequence>
<dbReference type="Proteomes" id="UP000006671">
    <property type="component" value="Unassembled WGS sequence"/>
</dbReference>
<protein>
    <submittedName>
        <fullName evidence="3">Predicted protein</fullName>
    </submittedName>
</protein>
<dbReference type="OrthoDB" id="2017147at2759"/>
<dbReference type="GeneID" id="8857769"/>
<feature type="transmembrane region" description="Helical" evidence="2">
    <location>
        <begin position="248"/>
        <end position="269"/>
    </location>
</feature>
<feature type="region of interest" description="Disordered" evidence="1">
    <location>
        <begin position="24"/>
        <end position="59"/>
    </location>
</feature>
<feature type="transmembrane region" description="Helical" evidence="2">
    <location>
        <begin position="179"/>
        <end position="204"/>
    </location>
</feature>
<feature type="compositionally biased region" description="Low complexity" evidence="1">
    <location>
        <begin position="27"/>
        <end position="56"/>
    </location>
</feature>
<keyword evidence="4" id="KW-1185">Reference proteome</keyword>
<gene>
    <name evidence="3" type="ORF">NAEGRDRAFT_74050</name>
</gene>
<dbReference type="AlphaFoldDB" id="D2VYA6"/>
<reference evidence="3 4" key="1">
    <citation type="journal article" date="2010" name="Cell">
        <title>The genome of Naegleria gruberi illuminates early eukaryotic versatility.</title>
        <authorList>
            <person name="Fritz-Laylin L.K."/>
            <person name="Prochnik S.E."/>
            <person name="Ginger M.L."/>
            <person name="Dacks J.B."/>
            <person name="Carpenter M.L."/>
            <person name="Field M.C."/>
            <person name="Kuo A."/>
            <person name="Paredez A."/>
            <person name="Chapman J."/>
            <person name="Pham J."/>
            <person name="Shu S."/>
            <person name="Neupane R."/>
            <person name="Cipriano M."/>
            <person name="Mancuso J."/>
            <person name="Tu H."/>
            <person name="Salamov A."/>
            <person name="Lindquist E."/>
            <person name="Shapiro H."/>
            <person name="Lucas S."/>
            <person name="Grigoriev I.V."/>
            <person name="Cande W.Z."/>
            <person name="Fulton C."/>
            <person name="Rokhsar D.S."/>
            <person name="Dawson S.C."/>
        </authorList>
    </citation>
    <scope>NUCLEOTIDE SEQUENCE [LARGE SCALE GENOMIC DNA]</scope>
    <source>
        <strain evidence="3 4">NEG-M</strain>
    </source>
</reference>
<keyword evidence="2" id="KW-0812">Transmembrane</keyword>
<dbReference type="EMBL" id="GG738910">
    <property type="protein sequence ID" value="EFC38167.1"/>
    <property type="molecule type" value="Genomic_DNA"/>
</dbReference>
<evidence type="ECO:0000256" key="1">
    <source>
        <dbReference type="SAM" id="MobiDB-lite"/>
    </source>
</evidence>
<name>D2VYA6_NAEGR</name>
<dbReference type="VEuPathDB" id="AmoebaDB:NAEGRDRAFT_74050"/>
<dbReference type="RefSeq" id="XP_002670911.1">
    <property type="nucleotide sequence ID" value="XM_002670865.1"/>
</dbReference>
<dbReference type="OMA" id="INFICHR"/>
<evidence type="ECO:0000313" key="3">
    <source>
        <dbReference type="EMBL" id="EFC38167.1"/>
    </source>
</evidence>
<dbReference type="InParanoid" id="D2VYA6"/>
<keyword evidence="2" id="KW-1133">Transmembrane helix</keyword>
<accession>D2VYA6</accession>
<feature type="transmembrane region" description="Helical" evidence="2">
    <location>
        <begin position="76"/>
        <end position="97"/>
    </location>
</feature>
<feature type="transmembrane region" description="Helical" evidence="2">
    <location>
        <begin position="135"/>
        <end position="159"/>
    </location>
</feature>
<organism evidence="4">
    <name type="scientific">Naegleria gruberi</name>
    <name type="common">Amoeba</name>
    <dbReference type="NCBI Taxonomy" id="5762"/>
    <lineage>
        <taxon>Eukaryota</taxon>
        <taxon>Discoba</taxon>
        <taxon>Heterolobosea</taxon>
        <taxon>Tetramitia</taxon>
        <taxon>Eutetramitia</taxon>
        <taxon>Vahlkampfiidae</taxon>
        <taxon>Naegleria</taxon>
    </lineage>
</organism>
<evidence type="ECO:0000313" key="4">
    <source>
        <dbReference type="Proteomes" id="UP000006671"/>
    </source>
</evidence>
<dbReference type="KEGG" id="ngr:NAEGRDRAFT_74050"/>
<keyword evidence="2" id="KW-0472">Membrane</keyword>
<proteinExistence type="predicted"/>